<dbReference type="Proteomes" id="UP001149165">
    <property type="component" value="Unassembled WGS sequence"/>
</dbReference>
<evidence type="ECO:0000313" key="2">
    <source>
        <dbReference type="Proteomes" id="UP001149165"/>
    </source>
</evidence>
<protein>
    <submittedName>
        <fullName evidence="1">Uncharacterized protein</fullName>
    </submittedName>
</protein>
<dbReference type="AlphaFoldDB" id="A0A9W9G887"/>
<dbReference type="EMBL" id="JAPQKH010000002">
    <property type="protein sequence ID" value="KAJ5113405.1"/>
    <property type="molecule type" value="Genomic_DNA"/>
</dbReference>
<reference evidence="1" key="2">
    <citation type="journal article" date="2023" name="IMA Fungus">
        <title>Comparative genomic study of the Penicillium genus elucidates a diverse pangenome and 15 lateral gene transfer events.</title>
        <authorList>
            <person name="Petersen C."/>
            <person name="Sorensen T."/>
            <person name="Nielsen M.R."/>
            <person name="Sondergaard T.E."/>
            <person name="Sorensen J.L."/>
            <person name="Fitzpatrick D.A."/>
            <person name="Frisvad J.C."/>
            <person name="Nielsen K.L."/>
        </authorList>
    </citation>
    <scope>NUCLEOTIDE SEQUENCE</scope>
    <source>
        <strain evidence="1">IBT 30069</strain>
    </source>
</reference>
<comment type="caution">
    <text evidence="1">The sequence shown here is derived from an EMBL/GenBank/DDBJ whole genome shotgun (WGS) entry which is preliminary data.</text>
</comment>
<organism evidence="1 2">
    <name type="scientific">Penicillium angulare</name>
    <dbReference type="NCBI Taxonomy" id="116970"/>
    <lineage>
        <taxon>Eukaryota</taxon>
        <taxon>Fungi</taxon>
        <taxon>Dikarya</taxon>
        <taxon>Ascomycota</taxon>
        <taxon>Pezizomycotina</taxon>
        <taxon>Eurotiomycetes</taxon>
        <taxon>Eurotiomycetidae</taxon>
        <taxon>Eurotiales</taxon>
        <taxon>Aspergillaceae</taxon>
        <taxon>Penicillium</taxon>
    </lineage>
</organism>
<proteinExistence type="predicted"/>
<gene>
    <name evidence="1" type="ORF">N7456_001939</name>
</gene>
<sequence length="470" mass="53158">MACSIDLGQCLLQETTSQLHLQITARANLSQPGVSLCPTGLSKSQWPDPMTTWIKEAPSIELRLSVHFGLKLEFLSSHFISELESRLCNSDIWPELGFTASCKSRDINTNPEEHCVTLSLCRLDSPVSFKRTRSLPVALQDSPEIPPPPDVPTMVLSVIEISLEYDYSFREAYNPPDLTIDSDRIPQSAKLLFAPQPDLATDPELNRWMPFDTFAEDDCLHWEKNTDYNIGPHLDLIDLGLQKLIISSAPKIPRVRVLGEDSLQNLHKLAPGIFNRDYRETLNQRTASIPVIAGAVTTMLKNTSDPKLQANMSSLQGDLKERITSSLWRKAQTQLHKPRARKNGSRFFPPSHSIYDQPYMSAYDYFTTRTCDEVDFSDDFLLETSDNWDTDILEENEELDEFLGFMHPEGKENSDGLLFSDNTESSFQDLYESTQTTQETQTTLDSFHASREAVSSPITENMLLSDYGME</sequence>
<dbReference type="OrthoDB" id="4187154at2759"/>
<keyword evidence="2" id="KW-1185">Reference proteome</keyword>
<accession>A0A9W9G887</accession>
<reference evidence="1" key="1">
    <citation type="submission" date="2022-11" db="EMBL/GenBank/DDBJ databases">
        <authorList>
            <person name="Petersen C."/>
        </authorList>
    </citation>
    <scope>NUCLEOTIDE SEQUENCE</scope>
    <source>
        <strain evidence="1">IBT 30069</strain>
    </source>
</reference>
<name>A0A9W9G887_9EURO</name>
<evidence type="ECO:0000313" key="1">
    <source>
        <dbReference type="EMBL" id="KAJ5113405.1"/>
    </source>
</evidence>